<dbReference type="GO" id="GO:0046819">
    <property type="term" value="P:protein secretion by the type V secretion system"/>
    <property type="evidence" value="ECO:0007669"/>
    <property type="project" value="TreeGrafter"/>
</dbReference>
<keyword evidence="2" id="KW-0812">Transmembrane</keyword>
<dbReference type="Gene3D" id="3.10.20.310">
    <property type="entry name" value="membrane protein fhac"/>
    <property type="match status" value="1"/>
</dbReference>
<sequence length="576" mass="64748">MKNFFTALLLFFINVNVYAAVTDDIQRNIDSHYNELIRQQEIDNRTNFIKDSYKEPQYEPANNTAKTNKKQFKKIEITNSDIPGVSQSAINNVLDLYKQKMMGIQEISEIQEKLQKLFFDAGYASARVYIDGNTLNDDILTFVVMDGYIEDVVFQNAAGKKYPKFFNALQSFSFYPFAAGSLLNIADIDQGLEQMNRLASNNASMEILPASKDGYSVIRVTNDIGKRFNLSFSADNSGTENTGYYKAGVSISADNLLMLNDNLYFNYSRNIDGNKDDKRNNGYFASFSVPFGYFTFMTSFFKSDYNTPMGVSFGSQYVSDGTTQNENASLEVIVKRGQTYKISLGGELSVKETENFIDNIRIDASSKKLTVSSGFLTFLYYLNASSIYGKLSYNCGLNWLGAIKNYDIEGSPKGQFSSVSLYTQYSQYFKIPLIQLQSKYALTANGHYCDDILYSSEQISIGGQSSVRGFKEGSVNGEKGFYLKNDLTWTLADIFQRNGIFNVLAYTSISGFADYGYVQNLAYKEKYSLAGAGAGAAFRAKYINAGVYWSRSVYNKSHLPNEGDVVYFNIEGKIYF</sequence>
<dbReference type="PIRSF" id="PIRSF029745">
    <property type="entry name" value="FhaC"/>
    <property type="match status" value="1"/>
</dbReference>
<protein>
    <recommendedName>
        <fullName evidence="10">ShlB/FhaC/HecB family hemolysin secretion/activation protein</fullName>
    </recommendedName>
</protein>
<evidence type="ECO:0000256" key="3">
    <source>
        <dbReference type="ARBA" id="ARBA00023237"/>
    </source>
</evidence>
<dbReference type="InterPro" id="IPR035251">
    <property type="entry name" value="ShlB_POTRA"/>
</dbReference>
<evidence type="ECO:0000259" key="6">
    <source>
        <dbReference type="Pfam" id="PF08479"/>
    </source>
</evidence>
<keyword evidence="3" id="KW-0998">Cell outer membrane</keyword>
<dbReference type="Pfam" id="PF08479">
    <property type="entry name" value="POTRA_2"/>
    <property type="match status" value="1"/>
</dbReference>
<evidence type="ECO:0000256" key="4">
    <source>
        <dbReference type="SAM" id="SignalP"/>
    </source>
</evidence>
<organism evidence="8 9">
    <name type="scientific">Endomicrobium proavitum</name>
    <dbReference type="NCBI Taxonomy" id="1408281"/>
    <lineage>
        <taxon>Bacteria</taxon>
        <taxon>Pseudomonadati</taxon>
        <taxon>Elusimicrobiota</taxon>
        <taxon>Endomicrobiia</taxon>
        <taxon>Endomicrobiales</taxon>
        <taxon>Endomicrobiaceae</taxon>
        <taxon>Endomicrobium</taxon>
    </lineage>
</organism>
<dbReference type="OrthoDB" id="290122at2"/>
<evidence type="ECO:0000256" key="1">
    <source>
        <dbReference type="ARBA" id="ARBA00022452"/>
    </source>
</evidence>
<name>A0A0G3WHT9_9BACT</name>
<accession>A0A0G3WHT9</accession>
<dbReference type="Gene3D" id="2.40.160.50">
    <property type="entry name" value="membrane protein fhac: a member of the omp85/tpsb transporter family"/>
    <property type="match status" value="1"/>
</dbReference>
<dbReference type="AlphaFoldDB" id="A0A0G3WHT9"/>
<dbReference type="Proteomes" id="UP000035337">
    <property type="component" value="Chromosome"/>
</dbReference>
<dbReference type="PANTHER" id="PTHR34597">
    <property type="entry name" value="SLR1661 PROTEIN"/>
    <property type="match status" value="1"/>
</dbReference>
<feature type="domain" description="Polypeptide-transport-associated ShlB-type" evidence="6">
    <location>
        <begin position="84"/>
        <end position="147"/>
    </location>
</feature>
<gene>
    <name evidence="8" type="ORF">Epro_0857</name>
</gene>
<feature type="signal peptide" evidence="4">
    <location>
        <begin position="1"/>
        <end position="19"/>
    </location>
</feature>
<evidence type="ECO:0000256" key="2">
    <source>
        <dbReference type="ARBA" id="ARBA00022692"/>
    </source>
</evidence>
<feature type="domain" description="Haemolysin activator HlyB C-terminal" evidence="5">
    <location>
        <begin position="214"/>
        <end position="537"/>
    </location>
</feature>
<feature type="domain" description="ShlB POTRA" evidence="7">
    <location>
        <begin position="148"/>
        <end position="209"/>
    </location>
</feature>
<evidence type="ECO:0000313" key="9">
    <source>
        <dbReference type="Proteomes" id="UP000035337"/>
    </source>
</evidence>
<evidence type="ECO:0000259" key="5">
    <source>
        <dbReference type="Pfam" id="PF03865"/>
    </source>
</evidence>
<dbReference type="RefSeq" id="WP_052570790.1">
    <property type="nucleotide sequence ID" value="NZ_CP009498.1"/>
</dbReference>
<keyword evidence="4" id="KW-0732">Signal</keyword>
<feature type="chain" id="PRO_5005185934" description="ShlB/FhaC/HecB family hemolysin secretion/activation protein" evidence="4">
    <location>
        <begin position="20"/>
        <end position="576"/>
    </location>
</feature>
<evidence type="ECO:0000259" key="7">
    <source>
        <dbReference type="Pfam" id="PF17287"/>
    </source>
</evidence>
<dbReference type="Pfam" id="PF03865">
    <property type="entry name" value="ShlB"/>
    <property type="match status" value="1"/>
</dbReference>
<keyword evidence="1" id="KW-1134">Transmembrane beta strand</keyword>
<dbReference type="InterPro" id="IPR027282">
    <property type="entry name" value="TPS"/>
</dbReference>
<proteinExistence type="predicted"/>
<dbReference type="GO" id="GO:0008320">
    <property type="term" value="F:protein transmembrane transporter activity"/>
    <property type="evidence" value="ECO:0007669"/>
    <property type="project" value="TreeGrafter"/>
</dbReference>
<dbReference type="GO" id="GO:0098046">
    <property type="term" value="C:type V protein secretion system complex"/>
    <property type="evidence" value="ECO:0007669"/>
    <property type="project" value="TreeGrafter"/>
</dbReference>
<dbReference type="KEGG" id="epo:Epro_0857"/>
<evidence type="ECO:0000313" key="8">
    <source>
        <dbReference type="EMBL" id="AKL98236.1"/>
    </source>
</evidence>
<dbReference type="InterPro" id="IPR013686">
    <property type="entry name" value="Polypept-transport_assoc_ShlB"/>
</dbReference>
<dbReference type="EMBL" id="CP009498">
    <property type="protein sequence ID" value="AKL98236.1"/>
    <property type="molecule type" value="Genomic_DNA"/>
</dbReference>
<dbReference type="Pfam" id="PF17287">
    <property type="entry name" value="POTRA_3"/>
    <property type="match status" value="1"/>
</dbReference>
<keyword evidence="9" id="KW-1185">Reference proteome</keyword>
<dbReference type="PANTHER" id="PTHR34597:SF3">
    <property type="entry name" value="OUTER MEMBRANE TRANSPORTER CDIB"/>
    <property type="match status" value="1"/>
</dbReference>
<dbReference type="InterPro" id="IPR005565">
    <property type="entry name" value="Hemolysn_activator_HlyB_C"/>
</dbReference>
<dbReference type="STRING" id="1408281.Epro_0857"/>
<keyword evidence="1" id="KW-0472">Membrane</keyword>
<dbReference type="InterPro" id="IPR051544">
    <property type="entry name" value="TPS_OM_transporter"/>
</dbReference>
<evidence type="ECO:0008006" key="10">
    <source>
        <dbReference type="Google" id="ProtNLM"/>
    </source>
</evidence>
<reference evidence="8 9" key="1">
    <citation type="submission" date="2014-09" db="EMBL/GenBank/DDBJ databases">
        <title>Complete genome sequence of Endomicrobium proavitum.</title>
        <authorList>
            <person name="Zheng H."/>
        </authorList>
    </citation>
    <scope>NUCLEOTIDE SEQUENCE [LARGE SCALE GENOMIC DNA]</scope>
    <source>
        <strain evidence="8 9">Rsa215</strain>
    </source>
</reference>